<dbReference type="EMBL" id="OB664336">
    <property type="protein sequence ID" value="CAD7232174.1"/>
    <property type="molecule type" value="Genomic_DNA"/>
</dbReference>
<feature type="region of interest" description="Disordered" evidence="1">
    <location>
        <begin position="207"/>
        <end position="248"/>
    </location>
</feature>
<evidence type="ECO:0000256" key="1">
    <source>
        <dbReference type="SAM" id="MobiDB-lite"/>
    </source>
</evidence>
<proteinExistence type="predicted"/>
<name>A0A7R8WNL1_9CRUS</name>
<sequence length="248" mass="25145">MPQNVVAPAVSKPAAASPVRQQVPLIQSLPVVSSPTRGGPVSVGNVRPIATNIQILTDQGTPIKLSPFAFRQLTAPVGAVSSGPRVVSSIPSSSIKPQFVKVVPQAPSSSSAGGQVAYLTVPISSPQRVTLLPVTPAGSAPTVRFISAPISIASTAVRSTTPAPAPVVTARSLPPGSLLVPRPTLAPTRLVSCPQKKARVHVVDLATSSEDDETAPATVPSVGPARAPARATTVAPARAPARAHCSPR</sequence>
<accession>A0A7R8WNL1</accession>
<gene>
    <name evidence="2" type="ORF">CTOB1V02_LOCUS10015</name>
</gene>
<evidence type="ECO:0000313" key="2">
    <source>
        <dbReference type="EMBL" id="CAD7232174.1"/>
    </source>
</evidence>
<protein>
    <submittedName>
        <fullName evidence="2">Uncharacterized protein</fullName>
    </submittedName>
</protein>
<dbReference type="AlphaFoldDB" id="A0A7R8WNL1"/>
<reference evidence="2" key="1">
    <citation type="submission" date="2020-11" db="EMBL/GenBank/DDBJ databases">
        <authorList>
            <person name="Tran Van P."/>
        </authorList>
    </citation>
    <scope>NUCLEOTIDE SEQUENCE</scope>
</reference>
<organism evidence="2">
    <name type="scientific">Cyprideis torosa</name>
    <dbReference type="NCBI Taxonomy" id="163714"/>
    <lineage>
        <taxon>Eukaryota</taxon>
        <taxon>Metazoa</taxon>
        <taxon>Ecdysozoa</taxon>
        <taxon>Arthropoda</taxon>
        <taxon>Crustacea</taxon>
        <taxon>Oligostraca</taxon>
        <taxon>Ostracoda</taxon>
        <taxon>Podocopa</taxon>
        <taxon>Podocopida</taxon>
        <taxon>Cytherocopina</taxon>
        <taxon>Cytheroidea</taxon>
        <taxon>Cytherideidae</taxon>
        <taxon>Cyprideis</taxon>
    </lineage>
</organism>
<feature type="compositionally biased region" description="Low complexity" evidence="1">
    <location>
        <begin position="224"/>
        <end position="248"/>
    </location>
</feature>